<comment type="caution">
    <text evidence="1">The sequence shown here is derived from an EMBL/GenBank/DDBJ whole genome shotgun (WGS) entry which is preliminary data.</text>
</comment>
<gene>
    <name evidence="1" type="ORF">M9H77_04180</name>
</gene>
<accession>A0ACC0CDK3</accession>
<dbReference type="Proteomes" id="UP001060085">
    <property type="component" value="Linkage Group LG01"/>
</dbReference>
<name>A0ACC0CDK3_CATRO</name>
<organism evidence="1 2">
    <name type="scientific">Catharanthus roseus</name>
    <name type="common">Madagascar periwinkle</name>
    <name type="synonym">Vinca rosea</name>
    <dbReference type="NCBI Taxonomy" id="4058"/>
    <lineage>
        <taxon>Eukaryota</taxon>
        <taxon>Viridiplantae</taxon>
        <taxon>Streptophyta</taxon>
        <taxon>Embryophyta</taxon>
        <taxon>Tracheophyta</taxon>
        <taxon>Spermatophyta</taxon>
        <taxon>Magnoliopsida</taxon>
        <taxon>eudicotyledons</taxon>
        <taxon>Gunneridae</taxon>
        <taxon>Pentapetalae</taxon>
        <taxon>asterids</taxon>
        <taxon>lamiids</taxon>
        <taxon>Gentianales</taxon>
        <taxon>Apocynaceae</taxon>
        <taxon>Rauvolfioideae</taxon>
        <taxon>Vinceae</taxon>
        <taxon>Catharanthinae</taxon>
        <taxon>Catharanthus</taxon>
    </lineage>
</organism>
<sequence>MITGFIIPRNSTGIAAAAPLLRSLVARKKGFFRRNLQEISDFPENKRFTTWNFGVDAGISIISVNLKLVVIRRSSEEEESSTFDEVSSASEDESEDQEEENTDQDEDREEAEEDRSKRQKITLRTDLISALPDWLLHHILSFLDLEKAASTSLLSRRWRFLWTSMSDFNISFKEHIPRDTFISVIHRILLQCKPPGSLINKLAVEFPNHYHVSVAPDVGAWIQFATQRKVRDLRLRLIGEYLCLDHIYHLPRHIYGNSELRNLSLSCVQVLPDSMEFSGIYKLNIHAMNLKKLVIENCRRCRRGTMEISAPNIQTLNLLGSNCRSMIVKLVNVSSLVSACIDIMHTPSSNEYYSLHNLLLSLDHVKELEIGSDCLQAAFRRSGTDPSYHFSLSQRVLRLNLYTPVGVEIMHPLTKLLQSSTRLQSLFINIKTTNPDQKKRLSKVEGHDSTGQVVNCALLHLKNVKIAGFIDCHDSQNSILELAKYLLKSSPVLEKMVIHGGNRSTLQTNCSCCHASPAFVKVAQQLLSFPRTSRNAVIIFSK</sequence>
<evidence type="ECO:0000313" key="2">
    <source>
        <dbReference type="Proteomes" id="UP001060085"/>
    </source>
</evidence>
<dbReference type="EMBL" id="CM044701">
    <property type="protein sequence ID" value="KAI5682952.1"/>
    <property type="molecule type" value="Genomic_DNA"/>
</dbReference>
<protein>
    <submittedName>
        <fullName evidence="1">Uncharacterized protein</fullName>
    </submittedName>
</protein>
<proteinExistence type="predicted"/>
<keyword evidence="2" id="KW-1185">Reference proteome</keyword>
<reference evidence="2" key="1">
    <citation type="journal article" date="2023" name="Nat. Plants">
        <title>Single-cell RNA sequencing provides a high-resolution roadmap for understanding the multicellular compartmentation of specialized metabolism.</title>
        <authorList>
            <person name="Sun S."/>
            <person name="Shen X."/>
            <person name="Li Y."/>
            <person name="Li Y."/>
            <person name="Wang S."/>
            <person name="Li R."/>
            <person name="Zhang H."/>
            <person name="Shen G."/>
            <person name="Guo B."/>
            <person name="Wei J."/>
            <person name="Xu J."/>
            <person name="St-Pierre B."/>
            <person name="Chen S."/>
            <person name="Sun C."/>
        </authorList>
    </citation>
    <scope>NUCLEOTIDE SEQUENCE [LARGE SCALE GENOMIC DNA]</scope>
</reference>
<evidence type="ECO:0000313" key="1">
    <source>
        <dbReference type="EMBL" id="KAI5682952.1"/>
    </source>
</evidence>